<evidence type="ECO:0000256" key="2">
    <source>
        <dbReference type="ARBA" id="ARBA00023125"/>
    </source>
</evidence>
<dbReference type="PANTHER" id="PTHR30146">
    <property type="entry name" value="LACI-RELATED TRANSCRIPTIONAL REPRESSOR"/>
    <property type="match status" value="1"/>
</dbReference>
<organism evidence="5 6">
    <name type="scientific">Paenibacillus phyllosphaerae</name>
    <dbReference type="NCBI Taxonomy" id="274593"/>
    <lineage>
        <taxon>Bacteria</taxon>
        <taxon>Bacillati</taxon>
        <taxon>Bacillota</taxon>
        <taxon>Bacilli</taxon>
        <taxon>Bacillales</taxon>
        <taxon>Paenibacillaceae</taxon>
        <taxon>Paenibacillus</taxon>
    </lineage>
</organism>
<sequence>MKKTTLKDIALEAGVSVATVSYILNNVQNQTIPEDTRRKVQETASRLNYVPNLTAKSLVKGETKLIGILINRGPRIEPWRSIPQERFVMELERLMTAEGYHVIVVSLDAAAPKLDVVVERKLDGVFLIDVHEEAFYSISNRFKMGVPLVVIDSLIEDDLFHKIVPDFANALRIAAEQQTSEIALITERFHNQALNALLEQTLSLPSGAYHWMADEDQLRHFVDEQTQRGRHIVVVNEIIGLYAAKHTDPAKLTVICTSDLASLLPPDVRTITFRNKAAIAFDVMMKHIRRLPS</sequence>
<dbReference type="InterPro" id="IPR000843">
    <property type="entry name" value="HTH_LacI"/>
</dbReference>
<dbReference type="RefSeq" id="WP_183603553.1">
    <property type="nucleotide sequence ID" value="NZ_JACHXK010000019.1"/>
</dbReference>
<comment type="caution">
    <text evidence="5">The sequence shown here is derived from an EMBL/GenBank/DDBJ whole genome shotgun (WGS) entry which is preliminary data.</text>
</comment>
<dbReference type="Gene3D" id="1.10.260.40">
    <property type="entry name" value="lambda repressor-like DNA-binding domains"/>
    <property type="match status" value="1"/>
</dbReference>
<evidence type="ECO:0000313" key="5">
    <source>
        <dbReference type="EMBL" id="MBB3113475.1"/>
    </source>
</evidence>
<gene>
    <name evidence="5" type="ORF">FHS18_005587</name>
</gene>
<dbReference type="GO" id="GO:0003700">
    <property type="term" value="F:DNA-binding transcription factor activity"/>
    <property type="evidence" value="ECO:0007669"/>
    <property type="project" value="TreeGrafter"/>
</dbReference>
<dbReference type="PANTHER" id="PTHR30146:SF109">
    <property type="entry name" value="HTH-TYPE TRANSCRIPTIONAL REGULATOR GALS"/>
    <property type="match status" value="1"/>
</dbReference>
<keyword evidence="6" id="KW-1185">Reference proteome</keyword>
<dbReference type="AlphaFoldDB" id="A0A7W5B2Z5"/>
<keyword evidence="2 5" id="KW-0238">DNA-binding</keyword>
<reference evidence="5 6" key="1">
    <citation type="submission" date="2020-08" db="EMBL/GenBank/DDBJ databases">
        <title>Genomic Encyclopedia of Type Strains, Phase III (KMG-III): the genomes of soil and plant-associated and newly described type strains.</title>
        <authorList>
            <person name="Whitman W."/>
        </authorList>
    </citation>
    <scope>NUCLEOTIDE SEQUENCE [LARGE SCALE GENOMIC DNA]</scope>
    <source>
        <strain evidence="5 6">CECT 5862</strain>
    </source>
</reference>
<keyword evidence="1" id="KW-0805">Transcription regulation</keyword>
<keyword evidence="3" id="KW-0804">Transcription</keyword>
<dbReference type="PRINTS" id="PR00036">
    <property type="entry name" value="HTHLACI"/>
</dbReference>
<dbReference type="SMART" id="SM00354">
    <property type="entry name" value="HTH_LACI"/>
    <property type="match status" value="1"/>
</dbReference>
<dbReference type="EMBL" id="JACHXK010000019">
    <property type="protein sequence ID" value="MBB3113475.1"/>
    <property type="molecule type" value="Genomic_DNA"/>
</dbReference>
<dbReference type="InterPro" id="IPR010982">
    <property type="entry name" value="Lambda_DNA-bd_dom_sf"/>
</dbReference>
<dbReference type="GO" id="GO:0000976">
    <property type="term" value="F:transcription cis-regulatory region binding"/>
    <property type="evidence" value="ECO:0007669"/>
    <property type="project" value="TreeGrafter"/>
</dbReference>
<dbReference type="PROSITE" id="PS50932">
    <property type="entry name" value="HTH_LACI_2"/>
    <property type="match status" value="1"/>
</dbReference>
<dbReference type="Gene3D" id="3.40.50.2300">
    <property type="match status" value="1"/>
</dbReference>
<protein>
    <submittedName>
        <fullName evidence="5">DNA-binding LacI/PurR family transcriptional regulator</fullName>
    </submittedName>
</protein>
<dbReference type="CDD" id="cd01392">
    <property type="entry name" value="HTH_LacI"/>
    <property type="match status" value="1"/>
</dbReference>
<proteinExistence type="predicted"/>
<evidence type="ECO:0000313" key="6">
    <source>
        <dbReference type="Proteomes" id="UP000570361"/>
    </source>
</evidence>
<dbReference type="SUPFAM" id="SSF53822">
    <property type="entry name" value="Periplasmic binding protein-like I"/>
    <property type="match status" value="1"/>
</dbReference>
<dbReference type="Proteomes" id="UP000570361">
    <property type="component" value="Unassembled WGS sequence"/>
</dbReference>
<dbReference type="SUPFAM" id="SSF47413">
    <property type="entry name" value="lambda repressor-like DNA-binding domains"/>
    <property type="match status" value="1"/>
</dbReference>
<accession>A0A7W5B2Z5</accession>
<dbReference type="PROSITE" id="PS00356">
    <property type="entry name" value="HTH_LACI_1"/>
    <property type="match status" value="1"/>
</dbReference>
<dbReference type="InterPro" id="IPR028082">
    <property type="entry name" value="Peripla_BP_I"/>
</dbReference>
<evidence type="ECO:0000256" key="1">
    <source>
        <dbReference type="ARBA" id="ARBA00023015"/>
    </source>
</evidence>
<evidence type="ECO:0000259" key="4">
    <source>
        <dbReference type="PROSITE" id="PS50932"/>
    </source>
</evidence>
<feature type="domain" description="HTH lacI-type" evidence="4">
    <location>
        <begin position="4"/>
        <end position="60"/>
    </location>
</feature>
<name>A0A7W5B2Z5_9BACL</name>
<evidence type="ECO:0000256" key="3">
    <source>
        <dbReference type="ARBA" id="ARBA00023163"/>
    </source>
</evidence>
<dbReference type="Pfam" id="PF00356">
    <property type="entry name" value="LacI"/>
    <property type="match status" value="1"/>
</dbReference>